<dbReference type="Pfam" id="PF10067">
    <property type="entry name" value="DUF2306"/>
    <property type="match status" value="1"/>
</dbReference>
<proteinExistence type="predicted"/>
<evidence type="ECO:0000313" key="3">
    <source>
        <dbReference type="Proteomes" id="UP000628448"/>
    </source>
</evidence>
<reference evidence="2" key="1">
    <citation type="submission" date="2020-11" db="EMBL/GenBank/DDBJ databases">
        <title>Bacterial whole genome sequence for Panacibacter sp. DH6.</title>
        <authorList>
            <person name="Le V."/>
            <person name="Ko S."/>
            <person name="Ahn C.-Y."/>
            <person name="Oh H.-M."/>
        </authorList>
    </citation>
    <scope>NUCLEOTIDE SEQUENCE</scope>
    <source>
        <strain evidence="2">DH6</strain>
    </source>
</reference>
<protein>
    <submittedName>
        <fullName evidence="2">DUF2306 domain-containing protein</fullName>
    </submittedName>
</protein>
<dbReference type="Proteomes" id="UP000628448">
    <property type="component" value="Unassembled WGS sequence"/>
</dbReference>
<feature type="transmembrane region" description="Helical" evidence="1">
    <location>
        <begin position="52"/>
        <end position="75"/>
    </location>
</feature>
<evidence type="ECO:0000256" key="1">
    <source>
        <dbReference type="SAM" id="Phobius"/>
    </source>
</evidence>
<dbReference type="EMBL" id="JADWYR010000002">
    <property type="protein sequence ID" value="MBG9377838.1"/>
    <property type="molecule type" value="Genomic_DNA"/>
</dbReference>
<dbReference type="AlphaFoldDB" id="A0A931E6A6"/>
<dbReference type="InterPro" id="IPR018750">
    <property type="entry name" value="DUF2306_membrane"/>
</dbReference>
<comment type="caution">
    <text evidence="2">The sequence shown here is derived from an EMBL/GenBank/DDBJ whole genome shotgun (WGS) entry which is preliminary data.</text>
</comment>
<keyword evidence="1" id="KW-1133">Transmembrane helix</keyword>
<feature type="transmembrane region" description="Helical" evidence="1">
    <location>
        <begin position="87"/>
        <end position="104"/>
    </location>
</feature>
<accession>A0A931E6A6</accession>
<sequence>MIATIVSPFQYWPVIRKRYFALHKLFGKTYVYAIIVSSVTSFYLCATTPENIWYAAGLGGFTAAWLVTALAGMYNALSGKVEAHKEWMLRSFVVTIGFSLSRLLEDIVVNASLEVNRVERLTVLAWVSWILPLAITELFIIQRRKNKQKSLSVRFVVAENNRTSMSVTTLQNSTYAKKAGISAAMKSEI</sequence>
<keyword evidence="1" id="KW-0812">Transmembrane</keyword>
<name>A0A931E6A6_9BACT</name>
<gene>
    <name evidence="2" type="ORF">I5907_16480</name>
</gene>
<keyword evidence="1" id="KW-0472">Membrane</keyword>
<keyword evidence="3" id="KW-1185">Reference proteome</keyword>
<evidence type="ECO:0000313" key="2">
    <source>
        <dbReference type="EMBL" id="MBG9377838.1"/>
    </source>
</evidence>
<feature type="transmembrane region" description="Helical" evidence="1">
    <location>
        <begin position="25"/>
        <end position="46"/>
    </location>
</feature>
<organism evidence="2 3">
    <name type="scientific">Panacibacter microcysteis</name>
    <dbReference type="NCBI Taxonomy" id="2793269"/>
    <lineage>
        <taxon>Bacteria</taxon>
        <taxon>Pseudomonadati</taxon>
        <taxon>Bacteroidota</taxon>
        <taxon>Chitinophagia</taxon>
        <taxon>Chitinophagales</taxon>
        <taxon>Chitinophagaceae</taxon>
        <taxon>Panacibacter</taxon>
    </lineage>
</organism>
<feature type="transmembrane region" description="Helical" evidence="1">
    <location>
        <begin position="124"/>
        <end position="141"/>
    </location>
</feature>